<comment type="caution">
    <text evidence="4">The sequence shown here is derived from an EMBL/GenBank/DDBJ whole genome shotgun (WGS) entry which is preliminary data.</text>
</comment>
<dbReference type="InterPro" id="IPR004146">
    <property type="entry name" value="DC1"/>
</dbReference>
<dbReference type="PANTHER" id="PTHR47841">
    <property type="entry name" value="DIACYLGLYCEROL KINASE THETA-LIKE-RELATED"/>
    <property type="match status" value="1"/>
</dbReference>
<evidence type="ECO:0000259" key="3">
    <source>
        <dbReference type="Pfam" id="PF03107"/>
    </source>
</evidence>
<reference evidence="4 5" key="1">
    <citation type="submission" date="2016-09" db="EMBL/GenBank/DDBJ databases">
        <title>The draft genome of Dichanthelium oligosanthes: A C3 panicoid grass species.</title>
        <authorList>
            <person name="Studer A.J."/>
            <person name="Schnable J.C."/>
            <person name="Brutnell T.P."/>
        </authorList>
    </citation>
    <scope>NUCLEOTIDE SEQUENCE [LARGE SCALE GENOMIC DNA]</scope>
    <source>
        <strain evidence="5">cv. Kellogg 1175</strain>
        <tissue evidence="4">Leaf</tissue>
    </source>
</reference>
<evidence type="ECO:0000313" key="4">
    <source>
        <dbReference type="EMBL" id="OEL31085.1"/>
    </source>
</evidence>
<dbReference type="PANTHER" id="PTHR47841:SF2">
    <property type="entry name" value="OS07G0609800 PROTEIN"/>
    <property type="match status" value="1"/>
</dbReference>
<dbReference type="STRING" id="888268.A0A1E5W164"/>
<dbReference type="Pfam" id="PF03107">
    <property type="entry name" value="C1_2"/>
    <property type="match status" value="1"/>
</dbReference>
<feature type="domain" description="DC1" evidence="3">
    <location>
        <begin position="54"/>
        <end position="100"/>
    </location>
</feature>
<gene>
    <name evidence="4" type="ORF">BAE44_0007896</name>
</gene>
<dbReference type="Proteomes" id="UP000095767">
    <property type="component" value="Unassembled WGS sequence"/>
</dbReference>
<evidence type="ECO:0000256" key="1">
    <source>
        <dbReference type="ARBA" id="ARBA00022737"/>
    </source>
</evidence>
<evidence type="ECO:0000313" key="5">
    <source>
        <dbReference type="Proteomes" id="UP000095767"/>
    </source>
</evidence>
<dbReference type="SUPFAM" id="SSF57889">
    <property type="entry name" value="Cysteine-rich domain"/>
    <property type="match status" value="1"/>
</dbReference>
<keyword evidence="1" id="KW-0677">Repeat</keyword>
<evidence type="ECO:0000256" key="2">
    <source>
        <dbReference type="SAM" id="MobiDB-lite"/>
    </source>
</evidence>
<name>A0A1E5W164_9POAL</name>
<dbReference type="AlphaFoldDB" id="A0A1E5W164"/>
<organism evidence="4 5">
    <name type="scientific">Dichanthelium oligosanthes</name>
    <dbReference type="NCBI Taxonomy" id="888268"/>
    <lineage>
        <taxon>Eukaryota</taxon>
        <taxon>Viridiplantae</taxon>
        <taxon>Streptophyta</taxon>
        <taxon>Embryophyta</taxon>
        <taxon>Tracheophyta</taxon>
        <taxon>Spermatophyta</taxon>
        <taxon>Magnoliopsida</taxon>
        <taxon>Liliopsida</taxon>
        <taxon>Poales</taxon>
        <taxon>Poaceae</taxon>
        <taxon>PACMAD clade</taxon>
        <taxon>Panicoideae</taxon>
        <taxon>Panicodae</taxon>
        <taxon>Paniceae</taxon>
        <taxon>Dichantheliinae</taxon>
        <taxon>Dichanthelium</taxon>
    </lineage>
</organism>
<feature type="region of interest" description="Disordered" evidence="2">
    <location>
        <begin position="1"/>
        <end position="32"/>
    </location>
</feature>
<proteinExistence type="predicted"/>
<protein>
    <recommendedName>
        <fullName evidence="3">DC1 domain-containing protein</fullName>
    </recommendedName>
</protein>
<dbReference type="InterPro" id="IPR046349">
    <property type="entry name" value="C1-like_sf"/>
</dbReference>
<accession>A0A1E5W164</accession>
<sequence>MLFKERTAARRPTRAASAGTRSPGSSATAATPASSTYVHDTCADNFGQSISFFAHEHTLRLRRVLSGPARSHCDLCTEECTPGSFAYHCARCLFDVHPHCTTLPETLPIIH</sequence>
<keyword evidence="5" id="KW-1185">Reference proteome</keyword>
<dbReference type="EMBL" id="LWDX02024234">
    <property type="protein sequence ID" value="OEL31085.1"/>
    <property type="molecule type" value="Genomic_DNA"/>
</dbReference>
<feature type="compositionally biased region" description="Low complexity" evidence="2">
    <location>
        <begin position="14"/>
        <end position="32"/>
    </location>
</feature>